<keyword evidence="2" id="KW-0472">Membrane</keyword>
<evidence type="ECO:0000313" key="5">
    <source>
        <dbReference type="EMBL" id="SNZ20526.1"/>
    </source>
</evidence>
<dbReference type="NCBIfam" id="NF012211">
    <property type="entry name" value="tand_rpt_95"/>
    <property type="match status" value="2"/>
</dbReference>
<dbReference type="InterPro" id="IPR015919">
    <property type="entry name" value="Cadherin-like_sf"/>
</dbReference>
<dbReference type="PROSITE" id="PS50268">
    <property type="entry name" value="CADHERIN_2"/>
    <property type="match status" value="2"/>
</dbReference>
<feature type="domain" description="Cadherin" evidence="4">
    <location>
        <begin position="498"/>
        <end position="591"/>
    </location>
</feature>
<dbReference type="PANTHER" id="PTHR24026">
    <property type="entry name" value="FAT ATYPICAL CADHERIN-RELATED"/>
    <property type="match status" value="1"/>
</dbReference>
<dbReference type="InterPro" id="IPR010221">
    <property type="entry name" value="VCBS_dom"/>
</dbReference>
<feature type="compositionally biased region" description="Gly residues" evidence="3">
    <location>
        <begin position="177"/>
        <end position="188"/>
    </location>
</feature>
<dbReference type="GO" id="GO:0007156">
    <property type="term" value="P:homophilic cell adhesion via plasma membrane adhesion molecules"/>
    <property type="evidence" value="ECO:0007669"/>
    <property type="project" value="InterPro"/>
</dbReference>
<gene>
    <name evidence="5" type="ORF">SAMN06265368_3630</name>
</gene>
<dbReference type="InterPro" id="IPR002126">
    <property type="entry name" value="Cadherin-like_dom"/>
</dbReference>
<sequence length="1297" mass="134296">MADEKITPSSPSNAAKSHEAHRAQNSAQKAEADKSPNAIHDYDTQDLSASRQDILNPNLHYGTSTEDELLISQTDTSTGAKQEADLSPSNQGDDGTDQIPSSSNTNEGAGGFDTSGTSSSSALPTNGQSANISGAFQRQNDQPSGFAPVQTSSDETSDPGLNAPNAASLSPSSSDGGTPGVSTGGGSSGPENQAPTDLDLSDNLVTENDGGAVIGVLSTIDDDNSGHTYDVNDDRFEIVEQNGETILKLKDGVSIDYEAEGDSIDLTITVTDAEGASYSEDFTISVQDINEAVEAQNASATATEDQASLDGQLIATDPDGDTLSFSLVSGPSSGSVSINSDGSYSFTPGSDFQHLAAGESQTVTFDYRVDDGNGTSDTATVTIEVTGSNDAPTAVQLSNSSVSENNAGAVIGTLTTSDVDLSDSHSYSVDDNRFEIIEQNGDQVLKVKDGVAFDYEVDGDSITLNITVDDGQGGVLTQSFNVAIDDINEAVTANDSSETTSENTILSDQATATDLDGDSLTYSLNGQPSEGSVTMNADGSYSFAPGTDFDDLAVGESRTVTFDYTADDGKGSTDTGTITVQVTGTNDAPTAVQLSNSAIVENADGAVVGTLTTTDVDSSDTHSYTVSDNRFEVVEQGGNQVLKLKDGQTLDHEAADSVSVTVTTNDGNGGTFDQDFTINVTPVADAPNLTIGSSTRAVIDTNFESANTNFQGQYDGWQSDSGTIEMWINQSDSAQGGNNHIELNTDPSDSYDDAPNIYQTVDTVDNASYQLTFDYSGRPGFGADVNKVEVLWDGVVVETISVDATANATYAWQSITINLQGDGDPSRIELREAGLDTEQGRGMMIDNIKLTETIDDGAHGTAGTAIKLPDLTSSLTDNDGSESLALVIGNLPQGTVLSDGTNSVTIGSDGQSPNIESWDLSTLEATPPANYSGEIALQVTATATETATGDTASTSGTIDLYVEAPATGLSLDGTTSTASGANGAINSTNWSQTNSGFTVTGQNVSGGSLTGASAANVEVWDGALGVNGTVSDTDSGMASQLAYDKASGESETLAIDFDNDVSSASFDFQHLYTSSYGESGHWAVYNDGTLVAEGDFSESTSGSGTGTVTINPGQSFDQIKFTGNLQNDGSDGSDFQIKEVRYQEADQTVENNDTLRGQDGNDILNGLGGNDTLYGHSGNDVIDGGAGNDIIEGGLGNDTLRGGEGDDLFVFRMGEGNDQIDGHGGSGTDSWTDVIELREAAGGSDLDYGSDWTLTVSNGSFLVNGDDTIDLSDGAEGIITFSDGSSIEFENIEKIEW</sequence>
<evidence type="ECO:0000259" key="4">
    <source>
        <dbReference type="PROSITE" id="PS50268"/>
    </source>
</evidence>
<dbReference type="SMART" id="SM00112">
    <property type="entry name" value="CA"/>
    <property type="match status" value="5"/>
</dbReference>
<evidence type="ECO:0000313" key="6">
    <source>
        <dbReference type="Proteomes" id="UP000219439"/>
    </source>
</evidence>
<protein>
    <submittedName>
        <fullName evidence="5">VCBS repeat-containing protein</fullName>
    </submittedName>
</protein>
<dbReference type="PROSITE" id="PS00330">
    <property type="entry name" value="HEMOLYSIN_CALCIUM"/>
    <property type="match status" value="3"/>
</dbReference>
<feature type="compositionally biased region" description="Polar residues" evidence="3">
    <location>
        <begin position="71"/>
        <end position="80"/>
    </location>
</feature>
<dbReference type="Gene3D" id="2.60.40.10">
    <property type="entry name" value="Immunoglobulins"/>
    <property type="match status" value="1"/>
</dbReference>
<organism evidence="5 6">
    <name type="scientific">Cohaesibacter gelatinilyticus</name>
    <dbReference type="NCBI Taxonomy" id="372072"/>
    <lineage>
        <taxon>Bacteria</taxon>
        <taxon>Pseudomonadati</taxon>
        <taxon>Pseudomonadota</taxon>
        <taxon>Alphaproteobacteria</taxon>
        <taxon>Hyphomicrobiales</taxon>
        <taxon>Cohaesibacteraceae</taxon>
    </lineage>
</organism>
<dbReference type="SUPFAM" id="SSF51120">
    <property type="entry name" value="beta-Roll"/>
    <property type="match status" value="1"/>
</dbReference>
<feature type="domain" description="Cadherin" evidence="4">
    <location>
        <begin position="309"/>
        <end position="394"/>
    </location>
</feature>
<dbReference type="Pfam" id="PF17963">
    <property type="entry name" value="Big_9"/>
    <property type="match status" value="2"/>
</dbReference>
<feature type="compositionally biased region" description="Polar residues" evidence="3">
    <location>
        <begin position="87"/>
        <end position="107"/>
    </location>
</feature>
<dbReference type="PANTHER" id="PTHR24026:SF126">
    <property type="entry name" value="PROTOCADHERIN FAT 4"/>
    <property type="match status" value="1"/>
</dbReference>
<proteinExistence type="predicted"/>
<accession>A0A285PK84</accession>
<feature type="region of interest" description="Disordered" evidence="3">
    <location>
        <begin position="1"/>
        <end position="206"/>
    </location>
</feature>
<dbReference type="Gene3D" id="2.60.40.60">
    <property type="entry name" value="Cadherins"/>
    <property type="match status" value="3"/>
</dbReference>
<dbReference type="Proteomes" id="UP000219439">
    <property type="component" value="Unassembled WGS sequence"/>
</dbReference>
<dbReference type="InterPro" id="IPR013783">
    <property type="entry name" value="Ig-like_fold"/>
</dbReference>
<dbReference type="InterPro" id="IPR011049">
    <property type="entry name" value="Serralysin-like_metalloprot_C"/>
</dbReference>
<evidence type="ECO:0000256" key="3">
    <source>
        <dbReference type="SAM" id="MobiDB-lite"/>
    </source>
</evidence>
<dbReference type="PRINTS" id="PR00313">
    <property type="entry name" value="CABNDNGRPT"/>
</dbReference>
<dbReference type="GO" id="GO:0005509">
    <property type="term" value="F:calcium ion binding"/>
    <property type="evidence" value="ECO:0007669"/>
    <property type="project" value="InterPro"/>
</dbReference>
<evidence type="ECO:0000256" key="1">
    <source>
        <dbReference type="ARBA" id="ARBA00022692"/>
    </source>
</evidence>
<dbReference type="Pfam" id="PF00353">
    <property type="entry name" value="HemolysinCabind"/>
    <property type="match status" value="1"/>
</dbReference>
<dbReference type="SUPFAM" id="SSF49313">
    <property type="entry name" value="Cadherin-like"/>
    <property type="match status" value="1"/>
</dbReference>
<keyword evidence="2" id="KW-1133">Transmembrane helix</keyword>
<reference evidence="5 6" key="1">
    <citation type="submission" date="2017-09" db="EMBL/GenBank/DDBJ databases">
        <authorList>
            <person name="Ehlers B."/>
            <person name="Leendertz F.H."/>
        </authorList>
    </citation>
    <scope>NUCLEOTIDE SEQUENCE [LARGE SCALE GENOMIC DNA]</scope>
    <source>
        <strain evidence="5 6">DSM 18289</strain>
    </source>
</reference>
<dbReference type="GO" id="GO:0005886">
    <property type="term" value="C:plasma membrane"/>
    <property type="evidence" value="ECO:0007669"/>
    <property type="project" value="UniProtKB-SubCell"/>
</dbReference>
<dbReference type="NCBIfam" id="TIGR01965">
    <property type="entry name" value="VCBS_repeat"/>
    <property type="match status" value="2"/>
</dbReference>
<name>A0A285PK84_9HYPH</name>
<dbReference type="EMBL" id="OBEL01000005">
    <property type="protein sequence ID" value="SNZ20526.1"/>
    <property type="molecule type" value="Genomic_DNA"/>
</dbReference>
<evidence type="ECO:0000256" key="2">
    <source>
        <dbReference type="ARBA" id="ARBA00022989"/>
    </source>
</evidence>
<keyword evidence="6" id="KW-1185">Reference proteome</keyword>
<dbReference type="OrthoDB" id="5593939at2"/>
<dbReference type="RefSeq" id="WP_097154900.1">
    <property type="nucleotide sequence ID" value="NZ_OBEL01000005.1"/>
</dbReference>
<dbReference type="InterPro" id="IPR001343">
    <property type="entry name" value="Hemolysn_Ca-bd"/>
</dbReference>
<dbReference type="InterPro" id="IPR018511">
    <property type="entry name" value="Hemolysin-typ_Ca-bd_CS"/>
</dbReference>
<dbReference type="Gene3D" id="2.150.10.10">
    <property type="entry name" value="Serralysin-like metalloprotease, C-terminal"/>
    <property type="match status" value="1"/>
</dbReference>
<keyword evidence="1" id="KW-0812">Transmembrane</keyword>
<feature type="compositionally biased region" description="Polar residues" evidence="3">
    <location>
        <begin position="123"/>
        <end position="154"/>
    </location>
</feature>
<feature type="compositionally biased region" description="Polar residues" evidence="3">
    <location>
        <begin position="45"/>
        <end position="55"/>
    </location>
</feature>